<proteinExistence type="predicted"/>
<dbReference type="Pfam" id="PF12417">
    <property type="entry name" value="DUF3669"/>
    <property type="match status" value="1"/>
</dbReference>
<evidence type="ECO:0000313" key="7">
    <source>
        <dbReference type="EMBL" id="GCB18892.1"/>
    </source>
</evidence>
<dbReference type="Gene3D" id="3.40.50.300">
    <property type="entry name" value="P-loop containing nucleotide triphosphate hydrolases"/>
    <property type="match status" value="2"/>
</dbReference>
<dbReference type="Gene3D" id="4.10.240.10">
    <property type="entry name" value="Zn(2)-C6 fungal-type DNA-binding domain"/>
    <property type="match status" value="1"/>
</dbReference>
<dbReference type="PANTHER" id="PTHR40780:SF3">
    <property type="entry name" value="DUF3669 DOMAIN-CONTAINING PROTEIN"/>
    <property type="match status" value="1"/>
</dbReference>
<dbReference type="GO" id="GO:0005524">
    <property type="term" value="F:ATP binding"/>
    <property type="evidence" value="ECO:0007669"/>
    <property type="project" value="InterPro"/>
</dbReference>
<keyword evidence="1" id="KW-0805">Transcription regulation</keyword>
<dbReference type="InterPro" id="IPR036864">
    <property type="entry name" value="Zn2-C6_fun-type_DNA-bd_sf"/>
</dbReference>
<keyword evidence="3" id="KW-0804">Transcription</keyword>
<evidence type="ECO:0000259" key="5">
    <source>
        <dbReference type="Pfam" id="PF00485"/>
    </source>
</evidence>
<evidence type="ECO:0000256" key="4">
    <source>
        <dbReference type="ARBA" id="ARBA00023242"/>
    </source>
</evidence>
<reference evidence="7 8" key="1">
    <citation type="submission" date="2016-09" db="EMBL/GenBank/DDBJ databases">
        <title>Aspergillus awamori IFM 58123T.</title>
        <authorList>
            <person name="Kusuya Y."/>
            <person name="Shimizu M."/>
            <person name="Takahashi H."/>
            <person name="Yaguchi T."/>
        </authorList>
    </citation>
    <scope>NUCLEOTIDE SEQUENCE [LARGE SCALE GENOMIC DNA]</scope>
    <source>
        <strain evidence="7 8">IFM 58123</strain>
    </source>
</reference>
<dbReference type="EMBL" id="BDHI01000001">
    <property type="protein sequence ID" value="GCB18892.1"/>
    <property type="molecule type" value="Genomic_DNA"/>
</dbReference>
<dbReference type="GO" id="GO:0003677">
    <property type="term" value="F:DNA binding"/>
    <property type="evidence" value="ECO:0007669"/>
    <property type="project" value="UniProtKB-KW"/>
</dbReference>
<dbReference type="GO" id="GO:0016301">
    <property type="term" value="F:kinase activity"/>
    <property type="evidence" value="ECO:0007669"/>
    <property type="project" value="UniProtKB-KW"/>
</dbReference>
<protein>
    <submittedName>
        <fullName evidence="7">Putative uridine kinase C227.14</fullName>
    </submittedName>
</protein>
<feature type="domain" description="DUF3669" evidence="6">
    <location>
        <begin position="242"/>
        <end position="298"/>
    </location>
</feature>
<feature type="domain" description="Phosphoribulokinase/uridine kinase" evidence="5">
    <location>
        <begin position="542"/>
        <end position="697"/>
    </location>
</feature>
<evidence type="ECO:0000259" key="6">
    <source>
        <dbReference type="Pfam" id="PF12417"/>
    </source>
</evidence>
<dbReference type="Pfam" id="PF00485">
    <property type="entry name" value="PRK"/>
    <property type="match status" value="1"/>
</dbReference>
<dbReference type="InterPro" id="IPR006083">
    <property type="entry name" value="PRK/URK"/>
</dbReference>
<dbReference type="InterPro" id="IPR022137">
    <property type="entry name" value="Znf_prot_DUF3669"/>
</dbReference>
<comment type="caution">
    <text evidence="7">The sequence shown here is derived from an EMBL/GenBank/DDBJ whole genome shotgun (WGS) entry which is preliminary data.</text>
</comment>
<name>A0A401KI81_ASPAW</name>
<keyword evidence="8" id="KW-1185">Reference proteome</keyword>
<keyword evidence="4" id="KW-0539">Nucleus</keyword>
<dbReference type="PANTHER" id="PTHR40780">
    <property type="entry name" value="DUF3669 DOMAIN-CONTAINING PROTEIN"/>
    <property type="match status" value="1"/>
</dbReference>
<dbReference type="GO" id="GO:0000981">
    <property type="term" value="F:DNA-binding transcription factor activity, RNA polymerase II-specific"/>
    <property type="evidence" value="ECO:0007669"/>
    <property type="project" value="InterPro"/>
</dbReference>
<keyword evidence="7" id="KW-0808">Transferase</keyword>
<accession>A0A401KI81</accession>
<dbReference type="SUPFAM" id="SSF57701">
    <property type="entry name" value="Zn2/Cys6 DNA-binding domain"/>
    <property type="match status" value="1"/>
</dbReference>
<sequence>MSSKYYCIGAGFCGTVWTLAEVGLAIKREDGGPDRSLSNDYAMHQRVLRCLSRLTDIKSRRSINYQAFPQVRVSQCHRFIPPSDRWWSENLPLFPSQHSPCNAIVSDRIPPFPEQTRELIVNKYCNPKIQMEILTTAANRDCLIRPYLGRRRTQRTEINRPSRFAAFSLRNYPLHEDQMEDIGISIENMQKYARMMGEALATLHWLGEMDGNDIEFVLAPLPFDEQQPNTDLITNVLGQHTMWMLDFDLCQPMPMSDDGVQQAVTAFWRNDPFYPRPQRELWDVFREQYLITSETIISGTAAISLRLKRRDLLSIDRECFKHFDSDYKRLLPRYHKGSLSSDQHPARPYLPVDQWYEDTILSDTLSNTMAQPAESSVSYELTRKSHMGGECILKRFSQWFWSVWMIAGSGTHDALADPANHPRATNGASTKTNGCAGTARDGLSATGECDTGLRERSSENEHSYPCKACQTWGVVCDQQRPRCSHCLDQQILCFYVAPLQKPPKRSTKSRSRHVELMEAEYIRIAEAIQQEARKNDKKRLLVAIAGIPGSGKTTTASAVAQQLRAESQPNKIALISMDGFHLSRAALDTLPNREEAYIRRGAPWTFDAVRFVTFVQQLRQWADSTPFPSDGGSSSDATVIYAPSFDHEAKDPIENGMVVTSDASIIIIEGNYLLLNEEHWRDVSQLVDYRIFVDADLQEARGRVARRHVSAGIEKTLEDGFRRVDSNDYLNALHIQGKLIRPDMVVKSVELT</sequence>
<gene>
    <name evidence="7" type="ORF">AAWM_01777</name>
</gene>
<keyword evidence="7" id="KW-0418">Kinase</keyword>
<dbReference type="Proteomes" id="UP000286921">
    <property type="component" value="Unassembled WGS sequence"/>
</dbReference>
<dbReference type="GO" id="GO:0008270">
    <property type="term" value="F:zinc ion binding"/>
    <property type="evidence" value="ECO:0007669"/>
    <property type="project" value="InterPro"/>
</dbReference>
<dbReference type="InterPro" id="IPR027417">
    <property type="entry name" value="P-loop_NTPase"/>
</dbReference>
<evidence type="ECO:0000256" key="2">
    <source>
        <dbReference type="ARBA" id="ARBA00023125"/>
    </source>
</evidence>
<dbReference type="AlphaFoldDB" id="A0A401KI81"/>
<keyword evidence="2" id="KW-0238">DNA-binding</keyword>
<evidence type="ECO:0000256" key="3">
    <source>
        <dbReference type="ARBA" id="ARBA00023163"/>
    </source>
</evidence>
<evidence type="ECO:0000313" key="8">
    <source>
        <dbReference type="Proteomes" id="UP000286921"/>
    </source>
</evidence>
<dbReference type="STRING" id="105351.A0A401KI81"/>
<organism evidence="7 8">
    <name type="scientific">Aspergillus awamori</name>
    <name type="common">Black koji mold</name>
    <dbReference type="NCBI Taxonomy" id="105351"/>
    <lineage>
        <taxon>Eukaryota</taxon>
        <taxon>Fungi</taxon>
        <taxon>Dikarya</taxon>
        <taxon>Ascomycota</taxon>
        <taxon>Pezizomycotina</taxon>
        <taxon>Eurotiomycetes</taxon>
        <taxon>Eurotiomycetidae</taxon>
        <taxon>Eurotiales</taxon>
        <taxon>Aspergillaceae</taxon>
        <taxon>Aspergillus</taxon>
    </lineage>
</organism>
<dbReference type="SUPFAM" id="SSF52540">
    <property type="entry name" value="P-loop containing nucleoside triphosphate hydrolases"/>
    <property type="match status" value="1"/>
</dbReference>
<evidence type="ECO:0000256" key="1">
    <source>
        <dbReference type="ARBA" id="ARBA00023015"/>
    </source>
</evidence>